<organism evidence="4 5">
    <name type="scientific">Boothiomyces macroporosus</name>
    <dbReference type="NCBI Taxonomy" id="261099"/>
    <lineage>
        <taxon>Eukaryota</taxon>
        <taxon>Fungi</taxon>
        <taxon>Fungi incertae sedis</taxon>
        <taxon>Chytridiomycota</taxon>
        <taxon>Chytridiomycota incertae sedis</taxon>
        <taxon>Chytridiomycetes</taxon>
        <taxon>Rhizophydiales</taxon>
        <taxon>Terramycetaceae</taxon>
        <taxon>Boothiomyces</taxon>
    </lineage>
</organism>
<proteinExistence type="predicted"/>
<evidence type="ECO:0000259" key="3">
    <source>
        <dbReference type="PROSITE" id="PS50053"/>
    </source>
</evidence>
<evidence type="ECO:0000256" key="2">
    <source>
        <dbReference type="SAM" id="MobiDB-lite"/>
    </source>
</evidence>
<feature type="domain" description="Ubiquitin-like" evidence="3">
    <location>
        <begin position="319"/>
        <end position="346"/>
    </location>
</feature>
<feature type="region of interest" description="Disordered" evidence="2">
    <location>
        <begin position="47"/>
        <end position="84"/>
    </location>
</feature>
<comment type="caution">
    <text evidence="4">The sequence shown here is derived from an EMBL/GenBank/DDBJ whole genome shotgun (WGS) entry which is preliminary data.</text>
</comment>
<feature type="coiled-coil region" evidence="1">
    <location>
        <begin position="172"/>
        <end position="216"/>
    </location>
</feature>
<keyword evidence="1" id="KW-0175">Coiled coil</keyword>
<evidence type="ECO:0000313" key="5">
    <source>
        <dbReference type="Proteomes" id="UP001210925"/>
    </source>
</evidence>
<dbReference type="CDD" id="cd01763">
    <property type="entry name" value="Ubl_SUMO_like"/>
    <property type="match status" value="1"/>
</dbReference>
<gene>
    <name evidence="4" type="ORF">HK103_001874</name>
</gene>
<protein>
    <recommendedName>
        <fullName evidence="3">Ubiquitin-like domain-containing protein</fullName>
    </recommendedName>
</protein>
<sequence length="346" mass="39895">MKEKPVKKKRKTSDFDFFDISAKPILAKDDDITFSDDDFEEFAKEPISQPFSFTSSSQSEPPSQSPKKQNSPVVVQKDRSDSPPLEDMQFALPSIDTGAKITIKVEFEKRKPIKFVVFEKLTFETLYIEVAKKLRALPTNCVLKFNGTKISPFSNPVELGIQDETIIQCEVFRKTKKKIEDDKEELAEVTIEFPSRQTQNKTKTKLEQLFEQLEKLYGPVVLEYHKTEIYRFTLPSSIGITPKSTIQCYSVQEYEQVKEQRLKTLASLDETEEPEPEENVKMNIKICFKQEKLNIKAGNETTIGEMLKRIQKKFQIKHLYFDGDLLDEDSTMEDLGVEDGDQLEAK</sequence>
<dbReference type="InterPro" id="IPR029071">
    <property type="entry name" value="Ubiquitin-like_domsf"/>
</dbReference>
<evidence type="ECO:0000313" key="4">
    <source>
        <dbReference type="EMBL" id="KAJ3252037.1"/>
    </source>
</evidence>
<dbReference type="SUPFAM" id="SSF54236">
    <property type="entry name" value="Ubiquitin-like"/>
    <property type="match status" value="2"/>
</dbReference>
<evidence type="ECO:0000256" key="1">
    <source>
        <dbReference type="SAM" id="Coils"/>
    </source>
</evidence>
<dbReference type="Proteomes" id="UP001210925">
    <property type="component" value="Unassembled WGS sequence"/>
</dbReference>
<reference evidence="4" key="1">
    <citation type="submission" date="2020-05" db="EMBL/GenBank/DDBJ databases">
        <title>Phylogenomic resolution of chytrid fungi.</title>
        <authorList>
            <person name="Stajich J.E."/>
            <person name="Amses K."/>
            <person name="Simmons R."/>
            <person name="Seto K."/>
            <person name="Myers J."/>
            <person name="Bonds A."/>
            <person name="Quandt C.A."/>
            <person name="Barry K."/>
            <person name="Liu P."/>
            <person name="Grigoriev I."/>
            <person name="Longcore J.E."/>
            <person name="James T.Y."/>
        </authorList>
    </citation>
    <scope>NUCLEOTIDE SEQUENCE</scope>
    <source>
        <strain evidence="4">PLAUS21</strain>
    </source>
</reference>
<dbReference type="Pfam" id="PF11976">
    <property type="entry name" value="Rad60-SLD"/>
    <property type="match status" value="2"/>
</dbReference>
<dbReference type="PROSITE" id="PS50053">
    <property type="entry name" value="UBIQUITIN_2"/>
    <property type="match status" value="1"/>
</dbReference>
<accession>A0AAD5Y0M8</accession>
<keyword evidence="5" id="KW-1185">Reference proteome</keyword>
<name>A0AAD5Y0M8_9FUNG</name>
<dbReference type="Gene3D" id="3.10.20.90">
    <property type="entry name" value="Phosphatidylinositol 3-kinase Catalytic Subunit, Chain A, domain 1"/>
    <property type="match status" value="2"/>
</dbReference>
<dbReference type="EMBL" id="JADGKB010000157">
    <property type="protein sequence ID" value="KAJ3252037.1"/>
    <property type="molecule type" value="Genomic_DNA"/>
</dbReference>
<dbReference type="AlphaFoldDB" id="A0AAD5Y0M8"/>
<dbReference type="InterPro" id="IPR022617">
    <property type="entry name" value="Rad60/SUMO-like_dom"/>
</dbReference>
<dbReference type="InterPro" id="IPR000626">
    <property type="entry name" value="Ubiquitin-like_dom"/>
</dbReference>
<feature type="compositionally biased region" description="Low complexity" evidence="2">
    <location>
        <begin position="47"/>
        <end position="72"/>
    </location>
</feature>